<accession>A0A653IGT7</accession>
<dbReference type="GO" id="GO:0050897">
    <property type="term" value="F:cobalt ion binding"/>
    <property type="evidence" value="ECO:0007669"/>
    <property type="project" value="TreeGrafter"/>
</dbReference>
<dbReference type="PIRSF" id="PIRSF015034">
    <property type="entry name" value="YacH"/>
    <property type="match status" value="1"/>
</dbReference>
<dbReference type="GO" id="GO:0008270">
    <property type="term" value="F:zinc ion binding"/>
    <property type="evidence" value="ECO:0007669"/>
    <property type="project" value="TreeGrafter"/>
</dbReference>
<dbReference type="GO" id="GO:1990170">
    <property type="term" value="P:stress response to cadmium ion"/>
    <property type="evidence" value="ECO:0007669"/>
    <property type="project" value="TreeGrafter"/>
</dbReference>
<organism evidence="1 2">
    <name type="scientific">Exiguobacterium oxidotolerans</name>
    <dbReference type="NCBI Taxonomy" id="223958"/>
    <lineage>
        <taxon>Bacteria</taxon>
        <taxon>Bacillati</taxon>
        <taxon>Bacillota</taxon>
        <taxon>Bacilli</taxon>
        <taxon>Bacillales</taxon>
        <taxon>Bacillales Family XII. Incertae Sedis</taxon>
        <taxon>Exiguobacterium</taxon>
    </lineage>
</organism>
<keyword evidence="2" id="KW-1185">Reference proteome</keyword>
<evidence type="ECO:0000313" key="1">
    <source>
        <dbReference type="EMBL" id="VWX38485.1"/>
    </source>
</evidence>
<sequence length="142" mass="16578">MRCQRCLEREAIVRVKLPQETEGAERVLCSVCVRELAREYQGTTCPSCGMTRQQLLHLRKVGCATCYTVFKDEVDGMVRQFQHGHSKHYGSRPDEESVEKRLKQQLSRLKEQLNRKVLSEDYEEAELIKQQIVSVEEDLRHV</sequence>
<protein>
    <recommendedName>
        <fullName evidence="3">UVR domain-containing protein</fullName>
    </recommendedName>
</protein>
<dbReference type="AlphaFoldDB" id="A0A653IGT7"/>
<dbReference type="GO" id="GO:0005507">
    <property type="term" value="F:copper ion binding"/>
    <property type="evidence" value="ECO:0007669"/>
    <property type="project" value="TreeGrafter"/>
</dbReference>
<evidence type="ECO:0008006" key="3">
    <source>
        <dbReference type="Google" id="ProtNLM"/>
    </source>
</evidence>
<dbReference type="GO" id="GO:1990169">
    <property type="term" value="P:stress response to copper ion"/>
    <property type="evidence" value="ECO:0007669"/>
    <property type="project" value="TreeGrafter"/>
</dbReference>
<dbReference type="GO" id="GO:0046870">
    <property type="term" value="F:cadmium ion binding"/>
    <property type="evidence" value="ECO:0007669"/>
    <property type="project" value="TreeGrafter"/>
</dbReference>
<evidence type="ECO:0000313" key="2">
    <source>
        <dbReference type="Proteomes" id="UP000439752"/>
    </source>
</evidence>
<reference evidence="1 2" key="1">
    <citation type="submission" date="2019-10" db="EMBL/GenBank/DDBJ databases">
        <authorList>
            <person name="Karimi E."/>
        </authorList>
    </citation>
    <scope>NUCLEOTIDE SEQUENCE [LARGE SCALE GENOMIC DNA]</scope>
    <source>
        <strain evidence="1">Exiguobacterium sp. 9Y</strain>
    </source>
</reference>
<dbReference type="PANTHER" id="PTHR38430:SF1">
    <property type="entry name" value="PROTEIN-ARGININE KINASE ACTIVATOR PROTEIN"/>
    <property type="match status" value="1"/>
</dbReference>
<dbReference type="Proteomes" id="UP000439752">
    <property type="component" value="Unassembled WGS sequence"/>
</dbReference>
<dbReference type="EMBL" id="CABWKQ010000032">
    <property type="protein sequence ID" value="VWX38485.1"/>
    <property type="molecule type" value="Genomic_DNA"/>
</dbReference>
<dbReference type="InterPro" id="IPR025542">
    <property type="entry name" value="YacH"/>
</dbReference>
<dbReference type="RefSeq" id="WP_088835992.1">
    <property type="nucleotide sequence ID" value="NZ_LR732312.1"/>
</dbReference>
<dbReference type="PANTHER" id="PTHR38430">
    <property type="entry name" value="PROTEIN-ARGININE KINASE ACTIVATOR PROTEIN"/>
    <property type="match status" value="1"/>
</dbReference>
<name>A0A653IGT7_9BACL</name>
<gene>
    <name evidence="1" type="ORF">EXIGUO9Y_380244</name>
</gene>
<proteinExistence type="predicted"/>